<name>A0A3N0CP24_9ACTN</name>
<evidence type="ECO:0000259" key="9">
    <source>
        <dbReference type="PROSITE" id="PS51384"/>
    </source>
</evidence>
<dbReference type="AlphaFoldDB" id="A0A3N0CP24"/>
<protein>
    <submittedName>
        <fullName evidence="10">Oxidoreductase</fullName>
    </submittedName>
</protein>
<keyword evidence="3" id="KW-0001">2Fe-2S</keyword>
<dbReference type="PRINTS" id="PR00409">
    <property type="entry name" value="PHDIOXRDTASE"/>
</dbReference>
<gene>
    <name evidence="10" type="ORF">EFK50_03650</name>
</gene>
<dbReference type="SUPFAM" id="SSF52343">
    <property type="entry name" value="Ferredoxin reductase-like, C-terminal NADP-linked domain"/>
    <property type="match status" value="1"/>
</dbReference>
<dbReference type="OrthoDB" id="3807506at2"/>
<keyword evidence="2" id="KW-0285">Flavoprotein</keyword>
<dbReference type="GO" id="GO:0016491">
    <property type="term" value="F:oxidoreductase activity"/>
    <property type="evidence" value="ECO:0007669"/>
    <property type="project" value="UniProtKB-KW"/>
</dbReference>
<evidence type="ECO:0000313" key="11">
    <source>
        <dbReference type="Proteomes" id="UP000267128"/>
    </source>
</evidence>
<dbReference type="PROSITE" id="PS00197">
    <property type="entry name" value="2FE2S_FER_1"/>
    <property type="match status" value="1"/>
</dbReference>
<dbReference type="CDD" id="cd00207">
    <property type="entry name" value="fer2"/>
    <property type="match status" value="1"/>
</dbReference>
<keyword evidence="11" id="KW-1185">Reference proteome</keyword>
<dbReference type="Gene3D" id="2.40.30.10">
    <property type="entry name" value="Translation factors"/>
    <property type="match status" value="1"/>
</dbReference>
<dbReference type="SUPFAM" id="SSF54292">
    <property type="entry name" value="2Fe-2S ferredoxin-like"/>
    <property type="match status" value="1"/>
</dbReference>
<dbReference type="InterPro" id="IPR036010">
    <property type="entry name" value="2Fe-2S_ferredoxin-like_sf"/>
</dbReference>
<dbReference type="SUPFAM" id="SSF63380">
    <property type="entry name" value="Riboflavin synthase domain-like"/>
    <property type="match status" value="1"/>
</dbReference>
<dbReference type="InterPro" id="IPR039261">
    <property type="entry name" value="FNR_nucleotide-bd"/>
</dbReference>
<dbReference type="InterPro" id="IPR001433">
    <property type="entry name" value="OxRdtase_FAD/NAD-bd"/>
</dbReference>
<keyword evidence="6" id="KW-0408">Iron</keyword>
<evidence type="ECO:0000256" key="6">
    <source>
        <dbReference type="ARBA" id="ARBA00023004"/>
    </source>
</evidence>
<dbReference type="GO" id="GO:0051537">
    <property type="term" value="F:2 iron, 2 sulfur cluster binding"/>
    <property type="evidence" value="ECO:0007669"/>
    <property type="project" value="UniProtKB-KW"/>
</dbReference>
<dbReference type="GO" id="GO:0046872">
    <property type="term" value="F:metal ion binding"/>
    <property type="evidence" value="ECO:0007669"/>
    <property type="project" value="UniProtKB-KW"/>
</dbReference>
<organism evidence="10 11">
    <name type="scientific">Nocardioides marmoriginsengisoli</name>
    <dbReference type="NCBI Taxonomy" id="661483"/>
    <lineage>
        <taxon>Bacteria</taxon>
        <taxon>Bacillati</taxon>
        <taxon>Actinomycetota</taxon>
        <taxon>Actinomycetes</taxon>
        <taxon>Propionibacteriales</taxon>
        <taxon>Nocardioidaceae</taxon>
        <taxon>Nocardioides</taxon>
    </lineage>
</organism>
<keyword evidence="7" id="KW-0411">Iron-sulfur</keyword>
<comment type="caution">
    <text evidence="10">The sequence shown here is derived from an EMBL/GenBank/DDBJ whole genome shotgun (WGS) entry which is preliminary data.</text>
</comment>
<evidence type="ECO:0000256" key="7">
    <source>
        <dbReference type="ARBA" id="ARBA00023014"/>
    </source>
</evidence>
<dbReference type="InterPro" id="IPR012675">
    <property type="entry name" value="Beta-grasp_dom_sf"/>
</dbReference>
<dbReference type="Pfam" id="PF00175">
    <property type="entry name" value="NAD_binding_1"/>
    <property type="match status" value="1"/>
</dbReference>
<dbReference type="PROSITE" id="PS51085">
    <property type="entry name" value="2FE2S_FER_2"/>
    <property type="match status" value="1"/>
</dbReference>
<dbReference type="PANTHER" id="PTHR47354">
    <property type="entry name" value="NADH OXIDOREDUCTASE HCR"/>
    <property type="match status" value="1"/>
</dbReference>
<evidence type="ECO:0000256" key="4">
    <source>
        <dbReference type="ARBA" id="ARBA00022723"/>
    </source>
</evidence>
<proteinExistence type="predicted"/>
<feature type="domain" description="2Fe-2S ferredoxin-type" evidence="8">
    <location>
        <begin position="274"/>
        <end position="356"/>
    </location>
</feature>
<dbReference type="InterPro" id="IPR006058">
    <property type="entry name" value="2Fe2S_fd_BS"/>
</dbReference>
<feature type="domain" description="FAD-binding FR-type" evidence="9">
    <location>
        <begin position="47"/>
        <end position="148"/>
    </location>
</feature>
<dbReference type="Gene3D" id="3.40.50.80">
    <property type="entry name" value="Nucleotide-binding domain of ferredoxin-NADP reductase (FNR) module"/>
    <property type="match status" value="1"/>
</dbReference>
<dbReference type="Proteomes" id="UP000267128">
    <property type="component" value="Unassembled WGS sequence"/>
</dbReference>
<keyword evidence="5" id="KW-0560">Oxidoreductase</keyword>
<evidence type="ECO:0000313" key="10">
    <source>
        <dbReference type="EMBL" id="RNL65079.1"/>
    </source>
</evidence>
<dbReference type="PANTHER" id="PTHR47354:SF1">
    <property type="entry name" value="CARNITINE MONOOXYGENASE REDUCTASE SUBUNIT"/>
    <property type="match status" value="1"/>
</dbReference>
<dbReference type="InterPro" id="IPR050415">
    <property type="entry name" value="MRET"/>
</dbReference>
<dbReference type="CDD" id="cd06185">
    <property type="entry name" value="PDR_like"/>
    <property type="match status" value="1"/>
</dbReference>
<comment type="cofactor">
    <cofactor evidence="1">
        <name>FAD</name>
        <dbReference type="ChEBI" id="CHEBI:57692"/>
    </cofactor>
</comment>
<dbReference type="Pfam" id="PF00111">
    <property type="entry name" value="Fer2"/>
    <property type="match status" value="1"/>
</dbReference>
<accession>A0A3N0CP24</accession>
<reference evidence="10 11" key="1">
    <citation type="submission" date="2018-11" db="EMBL/GenBank/DDBJ databases">
        <authorList>
            <person name="Li F."/>
        </authorList>
    </citation>
    <scope>NUCLEOTIDE SEQUENCE [LARGE SCALE GENOMIC DNA]</scope>
    <source>
        <strain evidence="10 11">Gsoil 097</strain>
    </source>
</reference>
<evidence type="ECO:0000259" key="8">
    <source>
        <dbReference type="PROSITE" id="PS51085"/>
    </source>
</evidence>
<dbReference type="InterPro" id="IPR001041">
    <property type="entry name" value="2Fe-2S_ferredoxin-type"/>
</dbReference>
<dbReference type="PROSITE" id="PS51384">
    <property type="entry name" value="FAD_FR"/>
    <property type="match status" value="1"/>
</dbReference>
<dbReference type="Gene3D" id="3.10.20.30">
    <property type="match status" value="1"/>
</dbReference>
<dbReference type="EMBL" id="RJSE01000003">
    <property type="protein sequence ID" value="RNL65079.1"/>
    <property type="molecule type" value="Genomic_DNA"/>
</dbReference>
<dbReference type="RefSeq" id="WP_123226182.1">
    <property type="nucleotide sequence ID" value="NZ_RJSE01000003.1"/>
</dbReference>
<keyword evidence="4" id="KW-0479">Metal-binding</keyword>
<evidence type="ECO:0000256" key="3">
    <source>
        <dbReference type="ARBA" id="ARBA00022714"/>
    </source>
</evidence>
<sequence length="356" mass="38292">MSPAELVAVPDEPALGLAFRATARLVAVYERISAVSGRFRPEVVAVDRDLPAVVHSVRREADGVVGLELRPRDREHFPAWEPGCHLDLVLPSGAMRQYSLTGDPADLTSYRIAVRRIPGGGGGSIEAHGLAVGDAVVLRGPRNAFPFIEAPGYLFVAGGIGITPILPMIREAVARGDDWAFVYTGRSVTTMPFLAEVERLATEHPGRVYLRPDDLCGLPNAEDILAAAPPAATVYACGPPAMVDAIRAAVPSERVGSLHHERFSALPVRGGEPFTVRLHRSGRTVEVAGDETVLTALRREIPAIAYSCQQGFCGTCPVEVLAGTPIHRDRCLTDQQREHRLAVCVSRAEDELVLDL</sequence>
<evidence type="ECO:0000256" key="5">
    <source>
        <dbReference type="ARBA" id="ARBA00023002"/>
    </source>
</evidence>
<dbReference type="InterPro" id="IPR017927">
    <property type="entry name" value="FAD-bd_FR_type"/>
</dbReference>
<dbReference type="InterPro" id="IPR017938">
    <property type="entry name" value="Riboflavin_synthase-like_b-brl"/>
</dbReference>
<evidence type="ECO:0000256" key="2">
    <source>
        <dbReference type="ARBA" id="ARBA00022630"/>
    </source>
</evidence>
<evidence type="ECO:0000256" key="1">
    <source>
        <dbReference type="ARBA" id="ARBA00001974"/>
    </source>
</evidence>